<evidence type="ECO:0000313" key="3">
    <source>
        <dbReference type="Proteomes" id="UP000027195"/>
    </source>
</evidence>
<name>A0A067MX65_BOTB1</name>
<dbReference type="AlphaFoldDB" id="A0A067MX65"/>
<proteinExistence type="predicted"/>
<dbReference type="HOGENOM" id="CLU_058842_1_0_1"/>
<dbReference type="EMBL" id="KL198029">
    <property type="protein sequence ID" value="KDQ16151.1"/>
    <property type="molecule type" value="Genomic_DNA"/>
</dbReference>
<protein>
    <recommendedName>
        <fullName evidence="1">HNH nuclease domain-containing protein</fullName>
    </recommendedName>
</protein>
<organism evidence="2 3">
    <name type="scientific">Botryobasidium botryosum (strain FD-172 SS1)</name>
    <dbReference type="NCBI Taxonomy" id="930990"/>
    <lineage>
        <taxon>Eukaryota</taxon>
        <taxon>Fungi</taxon>
        <taxon>Dikarya</taxon>
        <taxon>Basidiomycota</taxon>
        <taxon>Agaricomycotina</taxon>
        <taxon>Agaricomycetes</taxon>
        <taxon>Cantharellales</taxon>
        <taxon>Botryobasidiaceae</taxon>
        <taxon>Botryobasidium</taxon>
    </lineage>
</organism>
<sequence>MSAHLHIEVQDNSWPLVLSVPLTDIWGLCHRPLKWLRFVSYAICGAEGDISMTRGGSTVDYENTLADAFQAGHYYYNTRGPRYFIDPEVAQDKHSSVYTPRRQNFRTRIAQRDGRQCLFSPVSWDYCEAAHIIPHSKGHNYIMALAAGRGTLYGVNGDALGHGIDSIQNGLLMNNILHTAFGKNHCVILKTPNFALRTDDIPYLPDSDGVASDARCTLQFFHKAQSFPDHNRDARPSGPEDHQPWSLFTDFTYGATVFQKWAAGEDIQAWFRDRAAEGILATAAAMAPPLLDNELGEENGPGEDDAATKLSQAMDTIFMIQCFMRGTTLEAELKKVEDAEARAEQRGEAESRAKAEAWVNAQRVFASTPSTSRCST</sequence>
<evidence type="ECO:0000259" key="1">
    <source>
        <dbReference type="Pfam" id="PF13391"/>
    </source>
</evidence>
<dbReference type="OrthoDB" id="3269637at2759"/>
<reference evidence="3" key="1">
    <citation type="journal article" date="2014" name="Proc. Natl. Acad. Sci. U.S.A.">
        <title>Extensive sampling of basidiomycete genomes demonstrates inadequacy of the white-rot/brown-rot paradigm for wood decay fungi.</title>
        <authorList>
            <person name="Riley R."/>
            <person name="Salamov A.A."/>
            <person name="Brown D.W."/>
            <person name="Nagy L.G."/>
            <person name="Floudas D."/>
            <person name="Held B.W."/>
            <person name="Levasseur A."/>
            <person name="Lombard V."/>
            <person name="Morin E."/>
            <person name="Otillar R."/>
            <person name="Lindquist E.A."/>
            <person name="Sun H."/>
            <person name="LaButti K.M."/>
            <person name="Schmutz J."/>
            <person name="Jabbour D."/>
            <person name="Luo H."/>
            <person name="Baker S.E."/>
            <person name="Pisabarro A.G."/>
            <person name="Walton J.D."/>
            <person name="Blanchette R.A."/>
            <person name="Henrissat B."/>
            <person name="Martin F."/>
            <person name="Cullen D."/>
            <person name="Hibbett D.S."/>
            <person name="Grigoriev I.V."/>
        </authorList>
    </citation>
    <scope>NUCLEOTIDE SEQUENCE [LARGE SCALE GENOMIC DNA]</scope>
    <source>
        <strain evidence="3">FD-172 SS1</strain>
    </source>
</reference>
<gene>
    <name evidence="2" type="ORF">BOTBODRAFT_54259</name>
</gene>
<keyword evidence="3" id="KW-1185">Reference proteome</keyword>
<dbReference type="Pfam" id="PF13391">
    <property type="entry name" value="HNH_2"/>
    <property type="match status" value="1"/>
</dbReference>
<dbReference type="Proteomes" id="UP000027195">
    <property type="component" value="Unassembled WGS sequence"/>
</dbReference>
<dbReference type="InParanoid" id="A0A067MX65"/>
<dbReference type="InterPro" id="IPR003615">
    <property type="entry name" value="HNH_nuc"/>
</dbReference>
<accession>A0A067MX65</accession>
<feature type="domain" description="HNH nuclease" evidence="1">
    <location>
        <begin position="117"/>
        <end position="188"/>
    </location>
</feature>
<evidence type="ECO:0000313" key="2">
    <source>
        <dbReference type="EMBL" id="KDQ16151.1"/>
    </source>
</evidence>